<feature type="compositionally biased region" description="Basic residues" evidence="9">
    <location>
        <begin position="1386"/>
        <end position="1396"/>
    </location>
</feature>
<dbReference type="EC" id="2.7.7.49" evidence="1"/>
<evidence type="ECO:0000313" key="12">
    <source>
        <dbReference type="EMBL" id="PAA49551.1"/>
    </source>
</evidence>
<dbReference type="FunFam" id="3.30.420.10:FF:000032">
    <property type="entry name" value="Retrovirus-related Pol polyprotein from transposon 297-like Protein"/>
    <property type="match status" value="1"/>
</dbReference>
<evidence type="ECO:0000256" key="1">
    <source>
        <dbReference type="ARBA" id="ARBA00012493"/>
    </source>
</evidence>
<dbReference type="FunFam" id="3.10.20.370:FF:000001">
    <property type="entry name" value="Retrovirus-related Pol polyprotein from transposon 17.6-like protein"/>
    <property type="match status" value="1"/>
</dbReference>
<dbReference type="PROSITE" id="PS50878">
    <property type="entry name" value="RT_POL"/>
    <property type="match status" value="1"/>
</dbReference>
<evidence type="ECO:0000256" key="5">
    <source>
        <dbReference type="ARBA" id="ARBA00022759"/>
    </source>
</evidence>
<dbReference type="Pfam" id="PF17917">
    <property type="entry name" value="RT_RNaseH"/>
    <property type="match status" value="1"/>
</dbReference>
<dbReference type="Gene3D" id="3.10.10.10">
    <property type="entry name" value="HIV Type 1 Reverse Transcriptase, subunit A, domain 1"/>
    <property type="match status" value="1"/>
</dbReference>
<evidence type="ECO:0000313" key="13">
    <source>
        <dbReference type="Proteomes" id="UP000215902"/>
    </source>
</evidence>
<dbReference type="InterPro" id="IPR036397">
    <property type="entry name" value="RNaseH_sf"/>
</dbReference>
<dbReference type="Proteomes" id="UP000215902">
    <property type="component" value="Unassembled WGS sequence"/>
</dbReference>
<dbReference type="FunFam" id="3.30.70.270:FF:000020">
    <property type="entry name" value="Transposon Tf2-6 polyprotein-like Protein"/>
    <property type="match status" value="1"/>
</dbReference>
<dbReference type="GO" id="GO:0003964">
    <property type="term" value="F:RNA-directed DNA polymerase activity"/>
    <property type="evidence" value="ECO:0007669"/>
    <property type="project" value="UniProtKB-KW"/>
</dbReference>
<dbReference type="GO" id="GO:0015074">
    <property type="term" value="P:DNA integration"/>
    <property type="evidence" value="ECO:0007669"/>
    <property type="project" value="InterPro"/>
</dbReference>
<dbReference type="Pfam" id="PF13650">
    <property type="entry name" value="Asp_protease_2"/>
    <property type="match status" value="1"/>
</dbReference>
<feature type="region of interest" description="Disordered" evidence="9">
    <location>
        <begin position="707"/>
        <end position="731"/>
    </location>
</feature>
<sequence length="1396" mass="160905">MLRNRKVYFLLDTGAGHNFLSKSTWKKMFRSDEIELTTRRVTTFDGSSVRIEGEVRTKIRFGEIEIETEFLLCNHECDDILGMEFFMNFCDSISLSRGMLVLKEGTCIPIQFTKLPVRVCRIYSHNSVTIPANSALRIPIRMTKGSEANYGTPMVIDTIGGQVTTKRNSLEMIPTLVTMNDGTGVVEIINRQNDDIRLTRSTLIGVAKPLKPGGLAYSINSKGQASSDDAIRTVKSEESEYSWINEIDLGEELTSEQKGLVIDLLKKNKEAFSQTNQDMGLTHLVTHEISLKDTTPVRIPTRRIPPHLQKQVDEQLDDMLAKNLIRPCYSTYSTPLVIVPKKDGSIRIVSDFRVLNSRVNYYPYPLPNIQETFAQLSGSKYFSSLDLNSGYWQVPIKEEHKFMTAFSTLTRGQFEYQVMAQGLSNAPGTFQRLMNLVLMGIQHKFAMSYIDDIVTYSEKFEDHLGHLQEVFQRLISAGLKLRPKKCNLFQKELKYLGHIVGREGIRTDPAKIEAIQSWPTPKEVKELRSFLGLCNYYCRFVKNYAEAAHPLFQLTKKGIQNFREKWTKKHDEAFQQLKQRMTSTEVLAYPEFSENENVRMVLDTDASEDRIGACLGQIQSDGVERPIAYFSRAMKESEKRYPITRKELLALVDGMKHFRFYLIGKRFLARTDHKAILWLLRQTEAQGILGRWIERLSEFQYDIEHRSGAKHSNADGLSRRPSEPPVEQKDAKIKENEAEIPKMTIETSAVKQVVTSSVKDQSCQTDFTEEYESDSEDEFADDEYEDASDQFEDDDDIYEDARDYFEEEETVCRKLLTDYLSVPLKKEQLTSAQHADPSIRTLMDWKQKKVREPKLPENASGELKKMVKFYEQMKIEDEMLTVSEDGKRKVVLPEKIEKDVFKELHDSPLAGHLGRDKTLQRVRDRFWRPGLVTAVEKYIAECIPCLESKSGNKVRAPVQTFPICEPFHRLHIDLIGPISKESRRGHRYVLTVVDSTTKFPFAFPVRNQKSATVIKTIQERIFSEYGQCQWIHTDNGKTFVSHQFQAFCTLYGIKHTCTTPYHAQSNGLVERFNKQIKSIVTCLIEKDHSDWDLLIPAALVAVRTSVNQTTGFTPHYLLFGREADLPIDSIVKRPRLYRDYPSYVLDHAKRIEETKAIVRRQLEKVREKRQEDEVENRQPKNVPVGCLALINNPQLHQEESHKFHRKKRAAYRVLAKISDTVFRVQREINGERSGEKLLVHRNNLTPVPKSEIDLPEEINNNLKPAPVSTKKKESPKPKKRICHRQKEVRIPEVQILEEESSDEENRIQWRVFADPNSQSENEGNEELNSENTERATDSDEPSEEEEGAIELEEERANTVGGYNLRPRDNRVTQQEREREGATGFVPRRRYARYLAP</sequence>
<dbReference type="InterPro" id="IPR050951">
    <property type="entry name" value="Retrovirus_Pol_polyprotein"/>
</dbReference>
<dbReference type="CDD" id="cd01647">
    <property type="entry name" value="RT_LTR"/>
    <property type="match status" value="1"/>
</dbReference>
<gene>
    <name evidence="12" type="ORF">BOX15_Mlig002862g4</name>
</gene>
<protein>
    <recommendedName>
        <fullName evidence="1">RNA-directed DNA polymerase</fullName>
        <ecNumber evidence="1">2.7.7.49</ecNumber>
    </recommendedName>
</protein>
<dbReference type="STRING" id="282301.A0A267DJU7"/>
<dbReference type="Pfam" id="PF17921">
    <property type="entry name" value="Integrase_H2C2"/>
    <property type="match status" value="1"/>
</dbReference>
<evidence type="ECO:0000259" key="11">
    <source>
        <dbReference type="PROSITE" id="PS50994"/>
    </source>
</evidence>
<evidence type="ECO:0000256" key="4">
    <source>
        <dbReference type="ARBA" id="ARBA00022722"/>
    </source>
</evidence>
<dbReference type="InterPro" id="IPR043502">
    <property type="entry name" value="DNA/RNA_pol_sf"/>
</dbReference>
<keyword evidence="4" id="KW-0540">Nuclease</keyword>
<feature type="domain" description="Integrase catalytic" evidence="11">
    <location>
        <begin position="958"/>
        <end position="1122"/>
    </location>
</feature>
<dbReference type="Gene3D" id="3.30.70.270">
    <property type="match status" value="2"/>
</dbReference>
<keyword evidence="13" id="KW-1185">Reference proteome</keyword>
<dbReference type="PROSITE" id="PS50994">
    <property type="entry name" value="INTEGRASE"/>
    <property type="match status" value="1"/>
</dbReference>
<dbReference type="GO" id="GO:0016787">
    <property type="term" value="F:hydrolase activity"/>
    <property type="evidence" value="ECO:0007669"/>
    <property type="project" value="UniProtKB-KW"/>
</dbReference>
<dbReference type="InterPro" id="IPR041588">
    <property type="entry name" value="Integrase_H2C2"/>
</dbReference>
<dbReference type="InterPro" id="IPR043128">
    <property type="entry name" value="Rev_trsase/Diguanyl_cyclase"/>
</dbReference>
<evidence type="ECO:0000256" key="3">
    <source>
        <dbReference type="ARBA" id="ARBA00022695"/>
    </source>
</evidence>
<feature type="domain" description="Reverse transcriptase" evidence="10">
    <location>
        <begin position="320"/>
        <end position="500"/>
    </location>
</feature>
<dbReference type="CDD" id="cd09274">
    <property type="entry name" value="RNase_HI_RT_Ty3"/>
    <property type="match status" value="1"/>
</dbReference>
<accession>A0A267DJU7</accession>
<feature type="compositionally biased region" description="Basic and acidic residues" evidence="9">
    <location>
        <begin position="717"/>
        <end position="731"/>
    </location>
</feature>
<feature type="coiled-coil region" evidence="8">
    <location>
        <begin position="1148"/>
        <end position="1175"/>
    </location>
</feature>
<proteinExistence type="predicted"/>
<evidence type="ECO:0000256" key="2">
    <source>
        <dbReference type="ARBA" id="ARBA00022679"/>
    </source>
</evidence>
<dbReference type="Pfam" id="PF00078">
    <property type="entry name" value="RVT_1"/>
    <property type="match status" value="1"/>
</dbReference>
<dbReference type="OrthoDB" id="116078at2759"/>
<name>A0A267DJU7_9PLAT</name>
<feature type="region of interest" description="Disordered" evidence="9">
    <location>
        <begin position="1247"/>
        <end position="1285"/>
    </location>
</feature>
<dbReference type="Gene3D" id="3.30.420.10">
    <property type="entry name" value="Ribonuclease H-like superfamily/Ribonuclease H"/>
    <property type="match status" value="1"/>
</dbReference>
<dbReference type="SUPFAM" id="SSF50630">
    <property type="entry name" value="Acid proteases"/>
    <property type="match status" value="1"/>
</dbReference>
<dbReference type="SUPFAM" id="SSF53098">
    <property type="entry name" value="Ribonuclease H-like"/>
    <property type="match status" value="1"/>
</dbReference>
<dbReference type="FunFam" id="1.10.340.70:FF:000001">
    <property type="entry name" value="Retrovirus-related Pol polyprotein from transposon gypsy-like Protein"/>
    <property type="match status" value="1"/>
</dbReference>
<dbReference type="EMBL" id="NIVC01003845">
    <property type="protein sequence ID" value="PAA49551.1"/>
    <property type="molecule type" value="Genomic_DNA"/>
</dbReference>
<reference evidence="12 13" key="1">
    <citation type="submission" date="2017-06" db="EMBL/GenBank/DDBJ databases">
        <title>A platform for efficient transgenesis in Macrostomum lignano, a flatworm model organism for stem cell research.</title>
        <authorList>
            <person name="Berezikov E."/>
        </authorList>
    </citation>
    <scope>NUCLEOTIDE SEQUENCE [LARGE SCALE GENOMIC DNA]</scope>
    <source>
        <strain evidence="12">DV1</strain>
        <tissue evidence="12">Whole organism</tissue>
    </source>
</reference>
<evidence type="ECO:0000256" key="8">
    <source>
        <dbReference type="SAM" id="Coils"/>
    </source>
</evidence>
<evidence type="ECO:0000256" key="6">
    <source>
        <dbReference type="ARBA" id="ARBA00022801"/>
    </source>
</evidence>
<feature type="compositionally biased region" description="Acidic residues" evidence="9">
    <location>
        <begin position="1338"/>
        <end position="1353"/>
    </location>
</feature>
<keyword evidence="5" id="KW-0255">Endonuclease</keyword>
<dbReference type="CDD" id="cd00303">
    <property type="entry name" value="retropepsin_like"/>
    <property type="match status" value="1"/>
</dbReference>
<dbReference type="Pfam" id="PF00665">
    <property type="entry name" value="rve"/>
    <property type="match status" value="1"/>
</dbReference>
<keyword evidence="6" id="KW-0378">Hydrolase</keyword>
<keyword evidence="3" id="KW-0548">Nucleotidyltransferase</keyword>
<dbReference type="Gene3D" id="2.40.70.10">
    <property type="entry name" value="Acid Proteases"/>
    <property type="match status" value="1"/>
</dbReference>
<evidence type="ECO:0000256" key="9">
    <source>
        <dbReference type="SAM" id="MobiDB-lite"/>
    </source>
</evidence>
<organism evidence="12 13">
    <name type="scientific">Macrostomum lignano</name>
    <dbReference type="NCBI Taxonomy" id="282301"/>
    <lineage>
        <taxon>Eukaryota</taxon>
        <taxon>Metazoa</taxon>
        <taxon>Spiralia</taxon>
        <taxon>Lophotrochozoa</taxon>
        <taxon>Platyhelminthes</taxon>
        <taxon>Rhabditophora</taxon>
        <taxon>Macrostomorpha</taxon>
        <taxon>Macrostomida</taxon>
        <taxon>Macrostomidae</taxon>
        <taxon>Macrostomum</taxon>
    </lineage>
</organism>
<dbReference type="GO" id="GO:0003676">
    <property type="term" value="F:nucleic acid binding"/>
    <property type="evidence" value="ECO:0007669"/>
    <property type="project" value="InterPro"/>
</dbReference>
<dbReference type="InterPro" id="IPR012337">
    <property type="entry name" value="RNaseH-like_sf"/>
</dbReference>
<dbReference type="PANTHER" id="PTHR37984">
    <property type="entry name" value="PROTEIN CBG26694"/>
    <property type="match status" value="1"/>
</dbReference>
<dbReference type="InterPro" id="IPR000477">
    <property type="entry name" value="RT_dom"/>
</dbReference>
<dbReference type="Gene3D" id="1.10.340.70">
    <property type="match status" value="1"/>
</dbReference>
<keyword evidence="8" id="KW-0175">Coiled coil</keyword>
<comment type="caution">
    <text evidence="12">The sequence shown here is derived from an EMBL/GenBank/DDBJ whole genome shotgun (WGS) entry which is preliminary data.</text>
</comment>
<dbReference type="InterPro" id="IPR041373">
    <property type="entry name" value="RT_RNaseH"/>
</dbReference>
<keyword evidence="7" id="KW-0695">RNA-directed DNA polymerase</keyword>
<dbReference type="InterPro" id="IPR001584">
    <property type="entry name" value="Integrase_cat-core"/>
</dbReference>
<dbReference type="PANTHER" id="PTHR37984:SF5">
    <property type="entry name" value="PROTEIN NYNRIN-LIKE"/>
    <property type="match status" value="1"/>
</dbReference>
<keyword evidence="2" id="KW-0808">Transferase</keyword>
<dbReference type="InterPro" id="IPR021109">
    <property type="entry name" value="Peptidase_aspartic_dom_sf"/>
</dbReference>
<feature type="region of interest" description="Disordered" evidence="9">
    <location>
        <begin position="1312"/>
        <end position="1396"/>
    </location>
</feature>
<dbReference type="SUPFAM" id="SSF56672">
    <property type="entry name" value="DNA/RNA polymerases"/>
    <property type="match status" value="1"/>
</dbReference>
<feature type="compositionally biased region" description="Basic and acidic residues" evidence="9">
    <location>
        <begin position="1365"/>
        <end position="1380"/>
    </location>
</feature>
<evidence type="ECO:0000256" key="7">
    <source>
        <dbReference type="ARBA" id="ARBA00022918"/>
    </source>
</evidence>
<dbReference type="GO" id="GO:0004519">
    <property type="term" value="F:endonuclease activity"/>
    <property type="evidence" value="ECO:0007669"/>
    <property type="project" value="UniProtKB-KW"/>
</dbReference>
<evidence type="ECO:0000259" key="10">
    <source>
        <dbReference type="PROSITE" id="PS50878"/>
    </source>
</evidence>